<feature type="transmembrane region" description="Helical" evidence="1">
    <location>
        <begin position="16"/>
        <end position="33"/>
    </location>
</feature>
<sequence length="35" mass="4064">MVSWSSWLWHLLNTQNVPSSILGEIIIVFFFLVSV</sequence>
<reference evidence="2" key="1">
    <citation type="submission" date="2013-12" db="EMBL/GenBank/DDBJ databases">
        <authorList>
            <person name="Genoscope - CEA"/>
        </authorList>
    </citation>
    <scope>NUCLEOTIDE SEQUENCE</scope>
    <source>
        <strain evidence="2">CBS 1993</strain>
    </source>
</reference>
<evidence type="ECO:0000313" key="2">
    <source>
        <dbReference type="EMBL" id="CDK26981.1"/>
    </source>
</evidence>
<name>W6MKQ4_9ASCO</name>
<dbReference type="OrthoDB" id="10369317at2759"/>
<evidence type="ECO:0000256" key="1">
    <source>
        <dbReference type="SAM" id="Phobius"/>
    </source>
</evidence>
<protein>
    <submittedName>
        <fullName evidence="2">Uncharacterized protein</fullName>
    </submittedName>
</protein>
<dbReference type="AlphaFoldDB" id="W6MKQ4"/>
<dbReference type="HOGENOM" id="CLU_3368628_0_0_1"/>
<proteinExistence type="predicted"/>
<accession>W6MKQ4</accession>
<organism evidence="2 3">
    <name type="scientific">Kuraishia capsulata CBS 1993</name>
    <dbReference type="NCBI Taxonomy" id="1382522"/>
    <lineage>
        <taxon>Eukaryota</taxon>
        <taxon>Fungi</taxon>
        <taxon>Dikarya</taxon>
        <taxon>Ascomycota</taxon>
        <taxon>Saccharomycotina</taxon>
        <taxon>Pichiomycetes</taxon>
        <taxon>Pichiales</taxon>
        <taxon>Pichiaceae</taxon>
        <taxon>Kuraishia</taxon>
    </lineage>
</organism>
<keyword evidence="1" id="KW-0812">Transmembrane</keyword>
<reference evidence="2" key="2">
    <citation type="submission" date="2014-02" db="EMBL/GenBank/DDBJ databases">
        <title>Complete DNA sequence of /Kuraishia capsulata/ illustrates novel genomic features among budding yeasts (/Saccharomycotina/).</title>
        <authorList>
            <person name="Morales L."/>
            <person name="Noel B."/>
            <person name="Porcel B."/>
            <person name="Marcet-Houben M."/>
            <person name="Hullo M-F."/>
            <person name="Sacerdot C."/>
            <person name="Tekaia F."/>
            <person name="Leh-Louis V."/>
            <person name="Despons L."/>
            <person name="Khanna V."/>
            <person name="Aury J-M."/>
            <person name="Barbe V."/>
            <person name="Couloux A."/>
            <person name="Labadie K."/>
            <person name="Pelletier E."/>
            <person name="Souciet J-L."/>
            <person name="Boekhout T."/>
            <person name="Gabaldon T."/>
            <person name="Wincker P."/>
            <person name="Dujon B."/>
        </authorList>
    </citation>
    <scope>NUCLEOTIDE SEQUENCE</scope>
    <source>
        <strain evidence="2">CBS 1993</strain>
    </source>
</reference>
<keyword evidence="3" id="KW-1185">Reference proteome</keyword>
<dbReference type="GeneID" id="34520365"/>
<evidence type="ECO:0000313" key="3">
    <source>
        <dbReference type="Proteomes" id="UP000019384"/>
    </source>
</evidence>
<gene>
    <name evidence="2" type="ORF">KUCA_T00002958001</name>
</gene>
<keyword evidence="1" id="KW-1133">Transmembrane helix</keyword>
<dbReference type="RefSeq" id="XP_022458977.1">
    <property type="nucleotide sequence ID" value="XM_022603254.1"/>
</dbReference>
<dbReference type="EMBL" id="HG793127">
    <property type="protein sequence ID" value="CDK26981.1"/>
    <property type="molecule type" value="Genomic_DNA"/>
</dbReference>
<keyword evidence="1" id="KW-0472">Membrane</keyword>
<dbReference type="Proteomes" id="UP000019384">
    <property type="component" value="Unassembled WGS sequence"/>
</dbReference>